<comment type="caution">
    <text evidence="1">The sequence shown here is derived from an EMBL/GenBank/DDBJ whole genome shotgun (WGS) entry which is preliminary data.</text>
</comment>
<evidence type="ECO:0000313" key="2">
    <source>
        <dbReference type="Proteomes" id="UP001159363"/>
    </source>
</evidence>
<dbReference type="PANTHER" id="PTHR19446">
    <property type="entry name" value="REVERSE TRANSCRIPTASES"/>
    <property type="match status" value="1"/>
</dbReference>
<proteinExistence type="predicted"/>
<accession>A0ABQ9HXJ9</accession>
<dbReference type="Proteomes" id="UP001159363">
    <property type="component" value="Chromosome 3"/>
</dbReference>
<protein>
    <recommendedName>
        <fullName evidence="3">Reverse transcriptase domain-containing protein</fullName>
    </recommendedName>
</protein>
<organism evidence="1 2">
    <name type="scientific">Dryococelus australis</name>
    <dbReference type="NCBI Taxonomy" id="614101"/>
    <lineage>
        <taxon>Eukaryota</taxon>
        <taxon>Metazoa</taxon>
        <taxon>Ecdysozoa</taxon>
        <taxon>Arthropoda</taxon>
        <taxon>Hexapoda</taxon>
        <taxon>Insecta</taxon>
        <taxon>Pterygota</taxon>
        <taxon>Neoptera</taxon>
        <taxon>Polyneoptera</taxon>
        <taxon>Phasmatodea</taxon>
        <taxon>Verophasmatodea</taxon>
        <taxon>Anareolatae</taxon>
        <taxon>Phasmatidae</taxon>
        <taxon>Eurycanthinae</taxon>
        <taxon>Dryococelus</taxon>
    </lineage>
</organism>
<name>A0ABQ9HXJ9_9NEOP</name>
<sequence length="534" mass="61922">MLETSFFPQVWKLAKITTLPKPGKNPIVPQNRRPISILNTMAKAFQKILIKRIQKIVTQKRLLPNQQIGFRQHHSTIHTATRVAKCIITGYSNKKHTAALYMDLSPHILNTQANRSRISFSLLENNTKLFEQQEIPCSPGRAWETHKAQCSHHYSMHYTQEIRRSSFTLYAYDTVVYAKDRKLEEYWAKWAIKINASKSTLLIFSKSIKNDIKKIKLLKIYPLIKANRLPTKTKIMLYKTMIRIVMLYGAEIWRMAALTHTRLLQRTQNKILRSIPHLKKNTNAKDLHEKADIDTIFTRIQDLNEKFYQKTQEHKNPFVRRLGKYTTRYKCKLIWCAPLFVVAQWFWPLPVELHRLPRGAGMILLDTTRWEVCSYEGWRQRPSATRHVPCPQLSANDESERYAVLNKGRKFGWIETPTAWLHDLLRNGGCGQVWQPVRWWHRHRQLCCRKASGSTYPGRALSTSTNCSTQELQQQALIRLAALMGASNLPTQNVLLHTILGPAGSQIILIPGGRFPPVCRWFTAASHTSLQEDC</sequence>
<keyword evidence="2" id="KW-1185">Reference proteome</keyword>
<reference evidence="1 2" key="1">
    <citation type="submission" date="2023-02" db="EMBL/GenBank/DDBJ databases">
        <title>LHISI_Scaffold_Assembly.</title>
        <authorList>
            <person name="Stuart O.P."/>
            <person name="Cleave R."/>
            <person name="Magrath M.J.L."/>
            <person name="Mikheyev A.S."/>
        </authorList>
    </citation>
    <scope>NUCLEOTIDE SEQUENCE [LARGE SCALE GENOMIC DNA]</scope>
    <source>
        <strain evidence="1">Daus_M_001</strain>
        <tissue evidence="1">Leg muscle</tissue>
    </source>
</reference>
<evidence type="ECO:0000313" key="1">
    <source>
        <dbReference type="EMBL" id="KAJ8889110.1"/>
    </source>
</evidence>
<gene>
    <name evidence="1" type="ORF">PR048_008604</name>
</gene>
<dbReference type="EMBL" id="JARBHB010000003">
    <property type="protein sequence ID" value="KAJ8889110.1"/>
    <property type="molecule type" value="Genomic_DNA"/>
</dbReference>
<evidence type="ECO:0008006" key="3">
    <source>
        <dbReference type="Google" id="ProtNLM"/>
    </source>
</evidence>